<evidence type="ECO:0000313" key="8">
    <source>
        <dbReference type="EMBL" id="KRO97296.1"/>
    </source>
</evidence>
<dbReference type="AlphaFoldDB" id="A0A0R2UJ03"/>
<feature type="transmembrane region" description="Helical" evidence="6">
    <location>
        <begin position="76"/>
        <end position="97"/>
    </location>
</feature>
<name>A0A0R2UJ03_9GAMM</name>
<dbReference type="Pfam" id="PF06803">
    <property type="entry name" value="DUF1232"/>
    <property type="match status" value="1"/>
</dbReference>
<feature type="domain" description="DUF1232" evidence="7">
    <location>
        <begin position="85"/>
        <end position="120"/>
    </location>
</feature>
<dbReference type="InterPro" id="IPR010652">
    <property type="entry name" value="DUF1232"/>
</dbReference>
<sequence length="142" mass="15803">MNVNKQGRDKSKRATESKSFAKAKNKTEEYINDDKKLSHLIGAATKEANGISGPFTEIRTSVLAVFRLIKSYAKGAYTTIPWQSLVMLVASVVYFVMPVDFIPDFIVGLGFAEDAAILGWTIKTFESGIDDFIEWEEKLAQS</sequence>
<evidence type="ECO:0000256" key="1">
    <source>
        <dbReference type="ARBA" id="ARBA00004127"/>
    </source>
</evidence>
<keyword evidence="4 6" id="KW-0472">Membrane</keyword>
<evidence type="ECO:0000256" key="3">
    <source>
        <dbReference type="ARBA" id="ARBA00022989"/>
    </source>
</evidence>
<evidence type="ECO:0000313" key="9">
    <source>
        <dbReference type="Proteomes" id="UP000051213"/>
    </source>
</evidence>
<dbReference type="GO" id="GO:0032259">
    <property type="term" value="P:methylation"/>
    <property type="evidence" value="ECO:0007669"/>
    <property type="project" value="UniProtKB-KW"/>
</dbReference>
<proteinExistence type="predicted"/>
<dbReference type="EMBL" id="LICA01000008">
    <property type="protein sequence ID" value="KRO97296.1"/>
    <property type="molecule type" value="Genomic_DNA"/>
</dbReference>
<keyword evidence="2 6" id="KW-0812">Transmembrane</keyword>
<evidence type="ECO:0000256" key="5">
    <source>
        <dbReference type="SAM" id="MobiDB-lite"/>
    </source>
</evidence>
<dbReference type="Proteomes" id="UP000051213">
    <property type="component" value="Unassembled WGS sequence"/>
</dbReference>
<protein>
    <submittedName>
        <fullName evidence="8">Methyltransferase type 11</fullName>
    </submittedName>
</protein>
<evidence type="ECO:0000256" key="2">
    <source>
        <dbReference type="ARBA" id="ARBA00022692"/>
    </source>
</evidence>
<organism evidence="8 9">
    <name type="scientific">SAR92 bacterium BACL26 MAG-121220-bin70</name>
    <dbReference type="NCBI Taxonomy" id="1655626"/>
    <lineage>
        <taxon>Bacteria</taxon>
        <taxon>Pseudomonadati</taxon>
        <taxon>Pseudomonadota</taxon>
        <taxon>Gammaproteobacteria</taxon>
        <taxon>Cellvibrionales</taxon>
        <taxon>Porticoccaceae</taxon>
        <taxon>SAR92 clade</taxon>
    </lineage>
</organism>
<feature type="region of interest" description="Disordered" evidence="5">
    <location>
        <begin position="1"/>
        <end position="21"/>
    </location>
</feature>
<dbReference type="GO" id="GO:0008168">
    <property type="term" value="F:methyltransferase activity"/>
    <property type="evidence" value="ECO:0007669"/>
    <property type="project" value="UniProtKB-KW"/>
</dbReference>
<evidence type="ECO:0000256" key="4">
    <source>
        <dbReference type="ARBA" id="ARBA00023136"/>
    </source>
</evidence>
<keyword evidence="8" id="KW-0808">Transferase</keyword>
<feature type="compositionally biased region" description="Basic and acidic residues" evidence="5">
    <location>
        <begin position="1"/>
        <end position="16"/>
    </location>
</feature>
<keyword evidence="3 6" id="KW-1133">Transmembrane helix</keyword>
<dbReference type="GO" id="GO:0012505">
    <property type="term" value="C:endomembrane system"/>
    <property type="evidence" value="ECO:0007669"/>
    <property type="project" value="UniProtKB-SubCell"/>
</dbReference>
<comment type="caution">
    <text evidence="8">The sequence shown here is derived from an EMBL/GenBank/DDBJ whole genome shotgun (WGS) entry which is preliminary data.</text>
</comment>
<evidence type="ECO:0000256" key="6">
    <source>
        <dbReference type="SAM" id="Phobius"/>
    </source>
</evidence>
<keyword evidence="8" id="KW-0489">Methyltransferase</keyword>
<comment type="subcellular location">
    <subcellularLocation>
        <location evidence="1">Endomembrane system</location>
        <topology evidence="1">Multi-pass membrane protein</topology>
    </subcellularLocation>
</comment>
<gene>
    <name evidence="8" type="ORF">ABS24_01545</name>
</gene>
<evidence type="ECO:0000259" key="7">
    <source>
        <dbReference type="Pfam" id="PF06803"/>
    </source>
</evidence>
<accession>A0A0R2UJ03</accession>
<reference evidence="8 9" key="1">
    <citation type="submission" date="2015-10" db="EMBL/GenBank/DDBJ databases">
        <title>Metagenome-Assembled Genomes uncover a global brackish microbiome.</title>
        <authorList>
            <person name="Hugerth L.W."/>
            <person name="Larsson J."/>
            <person name="Alneberg J."/>
            <person name="Lindh M.V."/>
            <person name="Legrand C."/>
            <person name="Pinhassi J."/>
            <person name="Andersson A.F."/>
        </authorList>
    </citation>
    <scope>NUCLEOTIDE SEQUENCE [LARGE SCALE GENOMIC DNA]</scope>
    <source>
        <strain evidence="8">BACL26 MAG-121220-bin70</strain>
    </source>
</reference>